<evidence type="ECO:0000313" key="7">
    <source>
        <dbReference type="EMBL" id="PRQ00013.1"/>
    </source>
</evidence>
<dbReference type="SUPFAM" id="SSF46626">
    <property type="entry name" value="Cytochrome c"/>
    <property type="match status" value="1"/>
</dbReference>
<feature type="domain" description="Cytochrome c" evidence="6">
    <location>
        <begin position="287"/>
        <end position="393"/>
    </location>
</feature>
<gene>
    <name evidence="7" type="ORF">ENSA5_28270</name>
</gene>
<dbReference type="InterPro" id="IPR010389">
    <property type="entry name" value="Urate_ox_N"/>
</dbReference>
<dbReference type="InterPro" id="IPR009056">
    <property type="entry name" value="Cyt_c-like_dom"/>
</dbReference>
<dbReference type="GO" id="GO:0046872">
    <property type="term" value="F:metal ion binding"/>
    <property type="evidence" value="ECO:0007669"/>
    <property type="project" value="UniProtKB-KW"/>
</dbReference>
<feature type="transmembrane region" description="Helical" evidence="5">
    <location>
        <begin position="153"/>
        <end position="173"/>
    </location>
</feature>
<feature type="transmembrane region" description="Helical" evidence="5">
    <location>
        <begin position="124"/>
        <end position="141"/>
    </location>
</feature>
<comment type="caution">
    <text evidence="7">The sequence shown here is derived from an EMBL/GenBank/DDBJ whole genome shotgun (WGS) entry which is preliminary data.</text>
</comment>
<dbReference type="Pfam" id="PF06181">
    <property type="entry name" value="Urate_ox_N"/>
    <property type="match status" value="1"/>
</dbReference>
<keyword evidence="5" id="KW-0812">Transmembrane</keyword>
<keyword evidence="2 4" id="KW-0479">Metal-binding</keyword>
<dbReference type="EMBL" id="PVNK01000138">
    <property type="protein sequence ID" value="PRQ00013.1"/>
    <property type="molecule type" value="Genomic_DNA"/>
</dbReference>
<evidence type="ECO:0000256" key="4">
    <source>
        <dbReference type="PROSITE-ProRule" id="PRU00433"/>
    </source>
</evidence>
<sequence length="404" mass="44421">MGTYAIDWLELVVRWAHLIFGAAWIGTSFYFNWLNNHIREPEHKDGVGGEGVDGELWSIHGGHFYRVLKYKVAPEKLPKVLHWFKWEAYLTWITGALLLTLVYYLDSDQFLIDVAVRELSPGVAVGIGVGSLVIGWIAYDLTCRSPLGRMPGVFALLGFAAMTGVAYGLSTTFGSRAAYIHVGAMLGTMMAANVFFIIIPNQRKTVAAMVASEAPDPVWNRDAAQRSLHNNYMTLPVLFIMVSNHYPFTYGHEWNWAVLAALSLIGGGTRHWFNLRGRGVSNVWLLPAAAAGMIALAYVSKPKSYADYRPVAFEEVRTIVGERCVTCHSASPTNAGYKAAPQGVKFDTPQQIATMAPRINSVVVVARTMPLANMTQMTDEEREIIAAWIAQGANINAVAAEPSP</sequence>
<dbReference type="GO" id="GO:0009055">
    <property type="term" value="F:electron transfer activity"/>
    <property type="evidence" value="ECO:0007669"/>
    <property type="project" value="InterPro"/>
</dbReference>
<feature type="transmembrane region" description="Helical" evidence="5">
    <location>
        <begin position="254"/>
        <end position="273"/>
    </location>
</feature>
<keyword evidence="8" id="KW-1185">Reference proteome</keyword>
<dbReference type="OrthoDB" id="9787495at2"/>
<keyword evidence="5" id="KW-0472">Membrane</keyword>
<dbReference type="AlphaFoldDB" id="A0A2S9Y4I0"/>
<feature type="transmembrane region" description="Helical" evidence="5">
    <location>
        <begin position="12"/>
        <end position="34"/>
    </location>
</feature>
<keyword evidence="1 4" id="KW-0349">Heme</keyword>
<evidence type="ECO:0000313" key="8">
    <source>
        <dbReference type="Proteomes" id="UP000237968"/>
    </source>
</evidence>
<name>A0A2S9Y4I0_9BACT</name>
<dbReference type="RefSeq" id="WP_106392210.1">
    <property type="nucleotide sequence ID" value="NZ_PVNK01000138.1"/>
</dbReference>
<feature type="transmembrane region" description="Helical" evidence="5">
    <location>
        <begin position="179"/>
        <end position="199"/>
    </location>
</feature>
<feature type="transmembrane region" description="Helical" evidence="5">
    <location>
        <begin position="280"/>
        <end position="299"/>
    </location>
</feature>
<dbReference type="InterPro" id="IPR036909">
    <property type="entry name" value="Cyt_c-like_dom_sf"/>
</dbReference>
<organism evidence="7 8">
    <name type="scientific">Enhygromyxa salina</name>
    <dbReference type="NCBI Taxonomy" id="215803"/>
    <lineage>
        <taxon>Bacteria</taxon>
        <taxon>Pseudomonadati</taxon>
        <taxon>Myxococcota</taxon>
        <taxon>Polyangia</taxon>
        <taxon>Nannocystales</taxon>
        <taxon>Nannocystaceae</taxon>
        <taxon>Enhygromyxa</taxon>
    </lineage>
</organism>
<reference evidence="7 8" key="1">
    <citation type="submission" date="2018-03" db="EMBL/GenBank/DDBJ databases">
        <title>Draft Genome Sequences of the Obligatory Marine Myxobacteria Enhygromyxa salina SWB005.</title>
        <authorList>
            <person name="Poehlein A."/>
            <person name="Moghaddam J.A."/>
            <person name="Harms H."/>
            <person name="Alanjari M."/>
            <person name="Koenig G.M."/>
            <person name="Daniel R."/>
            <person name="Schaeberle T.F."/>
        </authorList>
    </citation>
    <scope>NUCLEOTIDE SEQUENCE [LARGE SCALE GENOMIC DNA]</scope>
    <source>
        <strain evidence="7 8">SWB005</strain>
    </source>
</reference>
<accession>A0A2S9Y4I0</accession>
<evidence type="ECO:0000256" key="5">
    <source>
        <dbReference type="SAM" id="Phobius"/>
    </source>
</evidence>
<dbReference type="PROSITE" id="PS51007">
    <property type="entry name" value="CYTC"/>
    <property type="match status" value="1"/>
</dbReference>
<evidence type="ECO:0000256" key="1">
    <source>
        <dbReference type="ARBA" id="ARBA00022617"/>
    </source>
</evidence>
<evidence type="ECO:0000256" key="2">
    <source>
        <dbReference type="ARBA" id="ARBA00022723"/>
    </source>
</evidence>
<proteinExistence type="predicted"/>
<keyword evidence="5" id="KW-1133">Transmembrane helix</keyword>
<keyword evidence="3 4" id="KW-0408">Iron</keyword>
<protein>
    <submittedName>
        <fullName evidence="7">Cytochrome c</fullName>
    </submittedName>
</protein>
<dbReference type="Proteomes" id="UP000237968">
    <property type="component" value="Unassembled WGS sequence"/>
</dbReference>
<evidence type="ECO:0000259" key="6">
    <source>
        <dbReference type="PROSITE" id="PS51007"/>
    </source>
</evidence>
<dbReference type="GO" id="GO:0020037">
    <property type="term" value="F:heme binding"/>
    <property type="evidence" value="ECO:0007669"/>
    <property type="project" value="InterPro"/>
</dbReference>
<feature type="transmembrane region" description="Helical" evidence="5">
    <location>
        <begin position="231"/>
        <end position="248"/>
    </location>
</feature>
<feature type="transmembrane region" description="Helical" evidence="5">
    <location>
        <begin position="86"/>
        <end position="104"/>
    </location>
</feature>
<evidence type="ECO:0000256" key="3">
    <source>
        <dbReference type="ARBA" id="ARBA00023004"/>
    </source>
</evidence>